<dbReference type="Pfam" id="PF03469">
    <property type="entry name" value="XH"/>
    <property type="match status" value="1"/>
</dbReference>
<dbReference type="Proteomes" id="UP000636709">
    <property type="component" value="Unassembled WGS sequence"/>
</dbReference>
<keyword evidence="5" id="KW-1185">Reference proteome</keyword>
<feature type="region of interest" description="Disordered" evidence="2">
    <location>
        <begin position="235"/>
        <end position="278"/>
    </location>
</feature>
<dbReference type="OrthoDB" id="1892195at2759"/>
<protein>
    <recommendedName>
        <fullName evidence="3">Factor of DNA methylation 1-5/IDN2 domain-containing protein</fullName>
    </recommendedName>
</protein>
<dbReference type="EMBL" id="JACEFO010002379">
    <property type="protein sequence ID" value="KAF8662913.1"/>
    <property type="molecule type" value="Genomic_DNA"/>
</dbReference>
<gene>
    <name evidence="4" type="ORF">HU200_055495</name>
</gene>
<dbReference type="GO" id="GO:0080188">
    <property type="term" value="P:gene silencing by siRNA-directed DNA methylation"/>
    <property type="evidence" value="ECO:0007669"/>
    <property type="project" value="InterPro"/>
</dbReference>
<dbReference type="PANTHER" id="PTHR21596:SF51">
    <property type="entry name" value="OS01G0147700 PROTEIN"/>
    <property type="match status" value="1"/>
</dbReference>
<feature type="coiled-coil region" evidence="1">
    <location>
        <begin position="1"/>
        <end position="79"/>
    </location>
</feature>
<keyword evidence="1" id="KW-0175">Coiled coil</keyword>
<evidence type="ECO:0000313" key="4">
    <source>
        <dbReference type="EMBL" id="KAF8662913.1"/>
    </source>
</evidence>
<dbReference type="AlphaFoldDB" id="A0A835E5P3"/>
<organism evidence="4 5">
    <name type="scientific">Digitaria exilis</name>
    <dbReference type="NCBI Taxonomy" id="1010633"/>
    <lineage>
        <taxon>Eukaryota</taxon>
        <taxon>Viridiplantae</taxon>
        <taxon>Streptophyta</taxon>
        <taxon>Embryophyta</taxon>
        <taxon>Tracheophyta</taxon>
        <taxon>Spermatophyta</taxon>
        <taxon>Magnoliopsida</taxon>
        <taxon>Liliopsida</taxon>
        <taxon>Poales</taxon>
        <taxon>Poaceae</taxon>
        <taxon>PACMAD clade</taxon>
        <taxon>Panicoideae</taxon>
        <taxon>Panicodae</taxon>
        <taxon>Paniceae</taxon>
        <taxon>Anthephorinae</taxon>
        <taxon>Digitaria</taxon>
    </lineage>
</organism>
<evidence type="ECO:0000256" key="1">
    <source>
        <dbReference type="SAM" id="Coils"/>
    </source>
</evidence>
<reference evidence="4" key="1">
    <citation type="submission" date="2020-07" db="EMBL/GenBank/DDBJ databases">
        <title>Genome sequence and genetic diversity analysis of an under-domesticated orphan crop, white fonio (Digitaria exilis).</title>
        <authorList>
            <person name="Bennetzen J.L."/>
            <person name="Chen S."/>
            <person name="Ma X."/>
            <person name="Wang X."/>
            <person name="Yssel A.E.J."/>
            <person name="Chaluvadi S.R."/>
            <person name="Johnson M."/>
            <person name="Gangashetty P."/>
            <person name="Hamidou F."/>
            <person name="Sanogo M.D."/>
            <person name="Zwaenepoel A."/>
            <person name="Wallace J."/>
            <person name="Van De Peer Y."/>
            <person name="Van Deynze A."/>
        </authorList>
    </citation>
    <scope>NUCLEOTIDE SEQUENCE</scope>
    <source>
        <tissue evidence="4">Leaves</tissue>
    </source>
</reference>
<feature type="domain" description="Factor of DNA methylation 1-5/IDN2" evidence="3">
    <location>
        <begin position="110"/>
        <end position="236"/>
    </location>
</feature>
<dbReference type="PANTHER" id="PTHR21596">
    <property type="entry name" value="RIBONUCLEASE P SUBUNIT P38"/>
    <property type="match status" value="1"/>
</dbReference>
<sequence length="278" mass="31104">MEGLRAQLVEDVNKLESCEANEKLKVELALKEKEIQCSRKQNEEMQAKNYSLTNCIEELEDEKDSLGDLTASLVRKERESNDELQQARKALIMDQGFERQLNGKRSIGIKRMGELDDKPFQNACRETYGNDDYHVRAAELVSYWQEELKKPSWHPFKIVEVNGETKEFLDDDDPKLKLLSTEYGDDVCSAMKTALMEINEYNPSGRFVVPELWNFKEGRKATMVEVLNTLSRLVKRSTTPSAGGTGAQSPPDSGGTPPLAPSAGGAEKPCAARSPPDS</sequence>
<feature type="compositionally biased region" description="Polar residues" evidence="2">
    <location>
        <begin position="235"/>
        <end position="251"/>
    </location>
</feature>
<dbReference type="InterPro" id="IPR005379">
    <property type="entry name" value="FDM1-5/IDN2_XH"/>
</dbReference>
<evidence type="ECO:0000259" key="3">
    <source>
        <dbReference type="Pfam" id="PF03469"/>
    </source>
</evidence>
<comment type="caution">
    <text evidence="4">The sequence shown here is derived from an EMBL/GenBank/DDBJ whole genome shotgun (WGS) entry which is preliminary data.</text>
</comment>
<proteinExistence type="predicted"/>
<evidence type="ECO:0000256" key="2">
    <source>
        <dbReference type="SAM" id="MobiDB-lite"/>
    </source>
</evidence>
<accession>A0A835E5P3</accession>
<dbReference type="InterPro" id="IPR045177">
    <property type="entry name" value="FDM1-5/IDN2"/>
</dbReference>
<evidence type="ECO:0000313" key="5">
    <source>
        <dbReference type="Proteomes" id="UP000636709"/>
    </source>
</evidence>
<name>A0A835E5P3_9POAL</name>